<gene>
    <name evidence="12" type="ORF">NQ317_014877</name>
</gene>
<evidence type="ECO:0000256" key="5">
    <source>
        <dbReference type="ARBA" id="ARBA00023065"/>
    </source>
</evidence>
<feature type="compositionally biased region" description="Basic and acidic residues" evidence="9">
    <location>
        <begin position="587"/>
        <end position="599"/>
    </location>
</feature>
<feature type="region of interest" description="Disordered" evidence="9">
    <location>
        <begin position="571"/>
        <end position="599"/>
    </location>
</feature>
<feature type="transmembrane region" description="Helical" evidence="10">
    <location>
        <begin position="85"/>
        <end position="107"/>
    </location>
</feature>
<evidence type="ECO:0000256" key="8">
    <source>
        <dbReference type="RuleBase" id="RU003857"/>
    </source>
</evidence>
<feature type="transmembrane region" description="Helical" evidence="10">
    <location>
        <begin position="43"/>
        <end position="64"/>
    </location>
</feature>
<keyword evidence="7 8" id="KW-0407">Ion channel</keyword>
<dbReference type="InterPro" id="IPR003280">
    <property type="entry name" value="2pore_dom_K_chnl"/>
</dbReference>
<sequence length="599" mass="68745">MTEEEPEYKWNFYNSLFFVITVVSTIGYGNLVPTTMFTRTFMIFYALIGIPINGIVMVTLGEYFGKSFKKLYIRWKNTRIERSSAKLGLIGQIILYSVPGFTFFIFLPSTIMSAFEGWDYDVAVYYSFVTLTTIGFGDYIAGVDNVHDFSPTVYNMYKVFLLVWVIGGLGYVVMILGFITQGMRHKRVVEIEKMLATNIIKTPQKIRDELRNILQEFLFMRVKPVYKEEFIYTPSPLDRTQSCPDLTLWRNLNSPSMIRKRAMSECCKHITLQRVQSDTDLERIDKEQTFKPSNALMQQKDLLLKVVDALGQVAAGNGEGGGIHGFSDREILASEGHEEFPPSFRPKRRRAVSDIRPPTTYDTPSINGFTWYGNDASKFCNEFGKQRQRTLSSPTVEKQDRLTLFQRLRNRFKVRDERNVDIEKQTLEEVRRPSILSSEGDIRSRRYSTLSTSQQEQVLEQTTIADFIRALSAIATPENKFEQEPKRKLGTASLTPPEIAPSRRRRLSIRPNLANRRASLIPPTVSHAGERRFSLRPVDENLLVSPPPYSLHPPEAKNTVQARRFSIRPVNITPSSNITSPVKRQVNKRERTDTENSSM</sequence>
<feature type="region of interest" description="Disordered" evidence="9">
    <location>
        <begin position="479"/>
        <end position="498"/>
    </location>
</feature>
<keyword evidence="4 10" id="KW-1133">Transmembrane helix</keyword>
<dbReference type="PANTHER" id="PTHR11003">
    <property type="entry name" value="POTASSIUM CHANNEL, SUBFAMILY K"/>
    <property type="match status" value="1"/>
</dbReference>
<accession>A0ABQ9J4V7</accession>
<reference evidence="12" key="1">
    <citation type="journal article" date="2023" name="Insect Mol. Biol.">
        <title>Genome sequencing provides insights into the evolution of gene families encoding plant cell wall-degrading enzymes in longhorned beetles.</title>
        <authorList>
            <person name="Shin N.R."/>
            <person name="Okamura Y."/>
            <person name="Kirsch R."/>
            <person name="Pauchet Y."/>
        </authorList>
    </citation>
    <scope>NUCLEOTIDE SEQUENCE</scope>
    <source>
        <strain evidence="12">MMC_N1</strain>
    </source>
</reference>
<dbReference type="InterPro" id="IPR013099">
    <property type="entry name" value="K_chnl_dom"/>
</dbReference>
<evidence type="ECO:0000256" key="7">
    <source>
        <dbReference type="ARBA" id="ARBA00023303"/>
    </source>
</evidence>
<protein>
    <recommendedName>
        <fullName evidence="11">Potassium channel domain-containing protein</fullName>
    </recommendedName>
</protein>
<comment type="similarity">
    <text evidence="8">Belongs to the two pore domain potassium channel (TC 1.A.1.8) family.</text>
</comment>
<evidence type="ECO:0000256" key="10">
    <source>
        <dbReference type="SAM" id="Phobius"/>
    </source>
</evidence>
<dbReference type="PANTHER" id="PTHR11003:SF352">
    <property type="entry name" value="BCDNA.GH04802-RELATED"/>
    <property type="match status" value="1"/>
</dbReference>
<dbReference type="SUPFAM" id="SSF81324">
    <property type="entry name" value="Voltage-gated potassium channels"/>
    <property type="match status" value="2"/>
</dbReference>
<evidence type="ECO:0000256" key="9">
    <source>
        <dbReference type="SAM" id="MobiDB-lite"/>
    </source>
</evidence>
<dbReference type="EMBL" id="JAPWTJ010001278">
    <property type="protein sequence ID" value="KAJ8972927.1"/>
    <property type="molecule type" value="Genomic_DNA"/>
</dbReference>
<keyword evidence="6 10" id="KW-0472">Membrane</keyword>
<feature type="domain" description="Potassium channel" evidence="11">
    <location>
        <begin position="102"/>
        <end position="181"/>
    </location>
</feature>
<comment type="subcellular location">
    <subcellularLocation>
        <location evidence="1">Membrane</location>
        <topology evidence="1">Multi-pass membrane protein</topology>
    </subcellularLocation>
</comment>
<evidence type="ECO:0000256" key="4">
    <source>
        <dbReference type="ARBA" id="ARBA00022989"/>
    </source>
</evidence>
<evidence type="ECO:0000259" key="11">
    <source>
        <dbReference type="Pfam" id="PF07885"/>
    </source>
</evidence>
<evidence type="ECO:0000313" key="13">
    <source>
        <dbReference type="Proteomes" id="UP001162164"/>
    </source>
</evidence>
<feature type="domain" description="Potassium channel" evidence="11">
    <location>
        <begin position="8"/>
        <end position="64"/>
    </location>
</feature>
<dbReference type="Pfam" id="PF07885">
    <property type="entry name" value="Ion_trans_2"/>
    <property type="match status" value="2"/>
</dbReference>
<evidence type="ECO:0000256" key="1">
    <source>
        <dbReference type="ARBA" id="ARBA00004141"/>
    </source>
</evidence>
<organism evidence="12 13">
    <name type="scientific">Molorchus minor</name>
    <dbReference type="NCBI Taxonomy" id="1323400"/>
    <lineage>
        <taxon>Eukaryota</taxon>
        <taxon>Metazoa</taxon>
        <taxon>Ecdysozoa</taxon>
        <taxon>Arthropoda</taxon>
        <taxon>Hexapoda</taxon>
        <taxon>Insecta</taxon>
        <taxon>Pterygota</taxon>
        <taxon>Neoptera</taxon>
        <taxon>Endopterygota</taxon>
        <taxon>Coleoptera</taxon>
        <taxon>Polyphaga</taxon>
        <taxon>Cucujiformia</taxon>
        <taxon>Chrysomeloidea</taxon>
        <taxon>Cerambycidae</taxon>
        <taxon>Lamiinae</taxon>
        <taxon>Monochamini</taxon>
        <taxon>Molorchus</taxon>
    </lineage>
</organism>
<keyword evidence="2 8" id="KW-0813">Transport</keyword>
<feature type="compositionally biased region" description="Polar residues" evidence="9">
    <location>
        <begin position="572"/>
        <end position="582"/>
    </location>
</feature>
<evidence type="ECO:0000256" key="3">
    <source>
        <dbReference type="ARBA" id="ARBA00022692"/>
    </source>
</evidence>
<evidence type="ECO:0000256" key="6">
    <source>
        <dbReference type="ARBA" id="ARBA00023136"/>
    </source>
</evidence>
<evidence type="ECO:0000313" key="12">
    <source>
        <dbReference type="EMBL" id="KAJ8972927.1"/>
    </source>
</evidence>
<keyword evidence="3 8" id="KW-0812">Transmembrane</keyword>
<evidence type="ECO:0000256" key="2">
    <source>
        <dbReference type="ARBA" id="ARBA00022448"/>
    </source>
</evidence>
<comment type="caution">
    <text evidence="12">The sequence shown here is derived from an EMBL/GenBank/DDBJ whole genome shotgun (WGS) entry which is preliminary data.</text>
</comment>
<feature type="transmembrane region" description="Helical" evidence="10">
    <location>
        <begin position="12"/>
        <end position="31"/>
    </location>
</feature>
<dbReference type="PRINTS" id="PR01333">
    <property type="entry name" value="2POREKCHANEL"/>
</dbReference>
<keyword evidence="5 8" id="KW-0406">Ion transport</keyword>
<name>A0ABQ9J4V7_9CUCU</name>
<feature type="transmembrane region" description="Helical" evidence="10">
    <location>
        <begin position="159"/>
        <end position="179"/>
    </location>
</feature>
<keyword evidence="13" id="KW-1185">Reference proteome</keyword>
<dbReference type="Gene3D" id="1.10.287.70">
    <property type="match status" value="1"/>
</dbReference>
<proteinExistence type="inferred from homology"/>
<dbReference type="Proteomes" id="UP001162164">
    <property type="component" value="Unassembled WGS sequence"/>
</dbReference>